<dbReference type="Pfam" id="PF17389">
    <property type="entry name" value="Bac_rhamnosid6H"/>
    <property type="match status" value="1"/>
</dbReference>
<dbReference type="InterPro" id="IPR012341">
    <property type="entry name" value="6hp_glycosidase-like_sf"/>
</dbReference>
<dbReference type="InterPro" id="IPR035396">
    <property type="entry name" value="Bac_rhamnosid6H"/>
</dbReference>
<dbReference type="Gene3D" id="2.60.120.260">
    <property type="entry name" value="Galactose-binding domain-like"/>
    <property type="match status" value="2"/>
</dbReference>
<dbReference type="Proteomes" id="UP000050823">
    <property type="component" value="Unassembled WGS sequence"/>
</dbReference>
<protein>
    <submittedName>
        <fullName evidence="2">Ram1 protein</fullName>
    </submittedName>
</protein>
<feature type="domain" description="Alpha-L-rhamnosidase six-hairpin glycosidase" evidence="1">
    <location>
        <begin position="252"/>
        <end position="579"/>
    </location>
</feature>
<dbReference type="AlphaFoldDB" id="A0AA89I1F7"/>
<sequence>MKKMVSEQVYWLWYPGDFEIHQGMLQNFTREERGFDWPAYWYMDDCHRNVSFKKTYELTAPTTFKVHAKGQGYVLVNEHKAPFETEITLQPGTTTIEVFVGHPSGLPCVYIDSDVIKTTADWQASNFLETHPVGFSARYTQLLQDPNQVYYQHQQYQPAVVEVVNGGVLYDFKRAINGVVQVRLTDIAAVTLCYGESKTEALDVEMCYYKQEAVTETTPVRKRAFRYLFVPNVMPEQVAITADHEYFAYPKRAQFNSDDQLMNRIWQVSETTFKLCSNLFFTDGIKRDRWIWSGDAYQCYLINQYLMFDEDINRRTLLALRGQNDLKQHLNTIVDYSLLWLIGVENHYIMSADRDFVASIYGKMESMMGLFETQIDQNGFVYGREKDWIFIDWSEFDHQGPLGAEQILLWKAYEAMIICGEAIGVDVSAYRARQATLKTAIMHYFWSDKQHAFIDSYESGREHVTRHVNIFAILFDFVDVKTQRQLAKTVLLNDAITQITTPYFKFFEADALCKVGFLDQVYGIIRDYWGGMLEHDAVTFWEEYNPADQGAEHYAMYGDPYGKSLCHAWGASPIYLLGRYFMGLRPTKPGYATFELAPQLDYFKQLDCHLPVKDGEVQLKVANGQLTVSANRDGGTIILNGQATQMKQNEVYQFDLKANA</sequence>
<gene>
    <name evidence="2" type="ORF">FC90_GL001454</name>
</gene>
<proteinExistence type="predicted"/>
<accession>A0AA89I1F7</accession>
<organism evidence="2 3">
    <name type="scientific">Latilactobacillus graminis DSM 20719</name>
    <dbReference type="NCBI Taxonomy" id="1423752"/>
    <lineage>
        <taxon>Bacteria</taxon>
        <taxon>Bacillati</taxon>
        <taxon>Bacillota</taxon>
        <taxon>Bacilli</taxon>
        <taxon>Lactobacillales</taxon>
        <taxon>Lactobacillaceae</taxon>
        <taxon>Latilactobacillus</taxon>
    </lineage>
</organism>
<dbReference type="PANTHER" id="PTHR34987">
    <property type="entry name" value="C, PUTATIVE (AFU_ORTHOLOGUE AFUA_3G02880)-RELATED"/>
    <property type="match status" value="1"/>
</dbReference>
<evidence type="ECO:0000313" key="2">
    <source>
        <dbReference type="EMBL" id="KRM23771.1"/>
    </source>
</evidence>
<comment type="caution">
    <text evidence="2">The sequence shown here is derived from an EMBL/GenBank/DDBJ whole genome shotgun (WGS) entry which is preliminary data.</text>
</comment>
<dbReference type="InterPro" id="IPR008928">
    <property type="entry name" value="6-hairpin_glycosidase_sf"/>
</dbReference>
<evidence type="ECO:0000259" key="1">
    <source>
        <dbReference type="Pfam" id="PF17389"/>
    </source>
</evidence>
<dbReference type="PANTHER" id="PTHR34987:SF6">
    <property type="entry name" value="ALPHA-L-RHAMNOSIDASE SIX-HAIRPIN GLYCOSIDASE DOMAIN-CONTAINING PROTEIN"/>
    <property type="match status" value="1"/>
</dbReference>
<reference evidence="2 3" key="1">
    <citation type="journal article" date="2015" name="Genome Announc.">
        <title>Expanding the biotechnology potential of lactobacilli through comparative genomics of 213 strains and associated genera.</title>
        <authorList>
            <person name="Sun Z."/>
            <person name="Harris H.M."/>
            <person name="McCann A."/>
            <person name="Guo C."/>
            <person name="Argimon S."/>
            <person name="Zhang W."/>
            <person name="Yang X."/>
            <person name="Jeffery I.B."/>
            <person name="Cooney J.C."/>
            <person name="Kagawa T.F."/>
            <person name="Liu W."/>
            <person name="Song Y."/>
            <person name="Salvetti E."/>
            <person name="Wrobel A."/>
            <person name="Rasinkangas P."/>
            <person name="Parkhill J."/>
            <person name="Rea M.C."/>
            <person name="O'Sullivan O."/>
            <person name="Ritari J."/>
            <person name="Douillard F.P."/>
            <person name="Paul Ross R."/>
            <person name="Yang R."/>
            <person name="Briner A.E."/>
            <person name="Felis G.E."/>
            <person name="de Vos W.M."/>
            <person name="Barrangou R."/>
            <person name="Klaenhammer T.R."/>
            <person name="Caufield P.W."/>
            <person name="Cui Y."/>
            <person name="Zhang H."/>
            <person name="O'Toole P.W."/>
        </authorList>
    </citation>
    <scope>NUCLEOTIDE SEQUENCE [LARGE SCALE GENOMIC DNA]</scope>
    <source>
        <strain evidence="2 3">DSM 20719</strain>
    </source>
</reference>
<dbReference type="SUPFAM" id="SSF48208">
    <property type="entry name" value="Six-hairpin glycosidases"/>
    <property type="match status" value="1"/>
</dbReference>
<dbReference type="Gene3D" id="1.50.10.10">
    <property type="match status" value="1"/>
</dbReference>
<dbReference type="Gene3D" id="2.60.420.10">
    <property type="entry name" value="Maltose phosphorylase, domain 3"/>
    <property type="match status" value="1"/>
</dbReference>
<dbReference type="GO" id="GO:0005975">
    <property type="term" value="P:carbohydrate metabolic process"/>
    <property type="evidence" value="ECO:0007669"/>
    <property type="project" value="InterPro"/>
</dbReference>
<evidence type="ECO:0000313" key="3">
    <source>
        <dbReference type="Proteomes" id="UP000050823"/>
    </source>
</evidence>
<name>A0AA89I1F7_9LACO</name>
<dbReference type="EMBL" id="AYZB01000007">
    <property type="protein sequence ID" value="KRM23771.1"/>
    <property type="molecule type" value="Genomic_DNA"/>
</dbReference>